<proteinExistence type="predicted"/>
<dbReference type="Proteomes" id="UP000247584">
    <property type="component" value="Unassembled WGS sequence"/>
</dbReference>
<protein>
    <submittedName>
        <fullName evidence="1">Uncharacterized protein</fullName>
    </submittedName>
</protein>
<organism evidence="1 2">
    <name type="scientific">Shewanella chilikensis</name>
    <dbReference type="NCBI Taxonomy" id="558541"/>
    <lineage>
        <taxon>Bacteria</taxon>
        <taxon>Pseudomonadati</taxon>
        <taxon>Pseudomonadota</taxon>
        <taxon>Gammaproteobacteria</taxon>
        <taxon>Alteromonadales</taxon>
        <taxon>Shewanellaceae</taxon>
        <taxon>Shewanella</taxon>
    </lineage>
</organism>
<evidence type="ECO:0000313" key="1">
    <source>
        <dbReference type="EMBL" id="PYE61123.1"/>
    </source>
</evidence>
<comment type="caution">
    <text evidence="1">The sequence shown here is derived from an EMBL/GenBank/DDBJ whole genome shotgun (WGS) entry which is preliminary data.</text>
</comment>
<dbReference type="EMBL" id="QJSY01000001">
    <property type="protein sequence ID" value="PYE61123.1"/>
    <property type="molecule type" value="Genomic_DNA"/>
</dbReference>
<reference evidence="1 2" key="1">
    <citation type="submission" date="2018-06" db="EMBL/GenBank/DDBJ databases">
        <title>Genomic Encyclopedia of Type Strains, Phase III (KMG-III): the genomes of soil and plant-associated and newly described type strains.</title>
        <authorList>
            <person name="Whitman W."/>
        </authorList>
    </citation>
    <scope>NUCLEOTIDE SEQUENCE [LARGE SCALE GENOMIC DNA]</scope>
    <source>
        <strain evidence="1 2">JC5</strain>
    </source>
</reference>
<name>A0ABX5PT98_9GAMM</name>
<keyword evidence="2" id="KW-1185">Reference proteome</keyword>
<dbReference type="RefSeq" id="WP_101054400.1">
    <property type="nucleotide sequence ID" value="NZ_BMXX01000017.1"/>
</dbReference>
<gene>
    <name evidence="1" type="ORF">C8J23_101165</name>
</gene>
<accession>A0ABX5PT98</accession>
<sequence length="124" mass="13627">MSDIDQLFSMSRADRQAAKFRRLFERMGQWCRVVPFDGAEPVVRLVNLAGSKGEIAASAGNEYMPEKIMQAEFLVQDGKVFSGDTVELGDIDALGDFVADGTKLQLTLLSAIDAVSVTYVYLEL</sequence>
<evidence type="ECO:0000313" key="2">
    <source>
        <dbReference type="Proteomes" id="UP000247584"/>
    </source>
</evidence>